<feature type="domain" description="Glycosyl transferase family 1" evidence="2">
    <location>
        <begin position="83"/>
        <end position="169"/>
    </location>
</feature>
<proteinExistence type="predicted"/>
<feature type="non-terminal residue" evidence="3">
    <location>
        <position position="1"/>
    </location>
</feature>
<dbReference type="OrthoDB" id="734129at2759"/>
<evidence type="ECO:0000313" key="4">
    <source>
        <dbReference type="Proteomes" id="UP000271889"/>
    </source>
</evidence>
<evidence type="ECO:0000259" key="2">
    <source>
        <dbReference type="Pfam" id="PF00534"/>
    </source>
</evidence>
<sequence>SKENTVLRAKLNDPRKVFTIPNAIETRFFYPDPNQFYGNPTTIIFLGRLVYRKGADLLCAIIPEVFTIPNAIETRFFYPDPDQFYGNPTTIIFLGRLVYRKGADLLCAIIPEVCARHPDVRFIVGGDGPKRLELEEMRERYHLHSRVTLLGMLPHNMVRDVLVKGQLYICEPKRLKRKHLKQNS</sequence>
<dbReference type="Proteomes" id="UP000271889">
    <property type="component" value="Unassembled WGS sequence"/>
</dbReference>
<organism evidence="3 4">
    <name type="scientific">Cylicostephanus goldi</name>
    <name type="common">Nematode worm</name>
    <dbReference type="NCBI Taxonomy" id="71465"/>
    <lineage>
        <taxon>Eukaryota</taxon>
        <taxon>Metazoa</taxon>
        <taxon>Ecdysozoa</taxon>
        <taxon>Nematoda</taxon>
        <taxon>Chromadorea</taxon>
        <taxon>Rhabditida</taxon>
        <taxon>Rhabditina</taxon>
        <taxon>Rhabditomorpha</taxon>
        <taxon>Strongyloidea</taxon>
        <taxon>Strongylidae</taxon>
        <taxon>Cylicostephanus</taxon>
    </lineage>
</organism>
<dbReference type="PANTHER" id="PTHR45871">
    <property type="entry name" value="N-ACETYLGLUCOSAMINYL-PHOSPHATIDYLINOSITOL BIOSYNTHETIC PROTEIN"/>
    <property type="match status" value="1"/>
</dbReference>
<dbReference type="EMBL" id="UYRV01126643">
    <property type="protein sequence ID" value="VDN35346.1"/>
    <property type="molecule type" value="Genomic_DNA"/>
</dbReference>
<dbReference type="InterPro" id="IPR001296">
    <property type="entry name" value="Glyco_trans_1"/>
</dbReference>
<protein>
    <recommendedName>
        <fullName evidence="2">Glycosyl transferase family 1 domain-containing protein</fullName>
    </recommendedName>
</protein>
<gene>
    <name evidence="3" type="ORF">CGOC_LOCUS12904</name>
</gene>
<name>A0A3P7QX11_CYLGO</name>
<dbReference type="AlphaFoldDB" id="A0A3P7QX11"/>
<keyword evidence="4" id="KW-1185">Reference proteome</keyword>
<dbReference type="PANTHER" id="PTHR45871:SF1">
    <property type="entry name" value="PHOSPHATIDYLINOSITOL N-ACETYLGLUCOSAMINYLTRANSFERASE SUBUNIT A"/>
    <property type="match status" value="1"/>
</dbReference>
<evidence type="ECO:0000313" key="3">
    <source>
        <dbReference type="EMBL" id="VDN35346.1"/>
    </source>
</evidence>
<keyword evidence="1" id="KW-0328">Glycosyltransferase</keyword>
<evidence type="ECO:0000256" key="1">
    <source>
        <dbReference type="ARBA" id="ARBA00022676"/>
    </source>
</evidence>
<reference evidence="3 4" key="1">
    <citation type="submission" date="2018-11" db="EMBL/GenBank/DDBJ databases">
        <authorList>
            <consortium name="Pathogen Informatics"/>
        </authorList>
    </citation>
    <scope>NUCLEOTIDE SEQUENCE [LARGE SCALE GENOMIC DNA]</scope>
</reference>
<dbReference type="GO" id="GO:0000506">
    <property type="term" value="C:glycosylphosphatidylinositol-N-acetylglucosaminyltransferase (GPI-GnT) complex"/>
    <property type="evidence" value="ECO:0007669"/>
    <property type="project" value="TreeGrafter"/>
</dbReference>
<dbReference type="Gene3D" id="3.40.50.2000">
    <property type="entry name" value="Glycogen Phosphorylase B"/>
    <property type="match status" value="3"/>
</dbReference>
<dbReference type="Pfam" id="PF00534">
    <property type="entry name" value="Glycos_transf_1"/>
    <property type="match status" value="1"/>
</dbReference>
<dbReference type="SUPFAM" id="SSF53756">
    <property type="entry name" value="UDP-Glycosyltransferase/glycogen phosphorylase"/>
    <property type="match status" value="2"/>
</dbReference>
<dbReference type="GO" id="GO:0006506">
    <property type="term" value="P:GPI anchor biosynthetic process"/>
    <property type="evidence" value="ECO:0007669"/>
    <property type="project" value="TreeGrafter"/>
</dbReference>
<keyword evidence="1" id="KW-0808">Transferase</keyword>
<accession>A0A3P7QX11</accession>
<dbReference type="GO" id="GO:0017176">
    <property type="term" value="F:phosphatidylinositol N-acetylglucosaminyltransferase activity"/>
    <property type="evidence" value="ECO:0007669"/>
    <property type="project" value="TreeGrafter"/>
</dbReference>